<dbReference type="SUPFAM" id="SSF81383">
    <property type="entry name" value="F-box domain"/>
    <property type="match status" value="1"/>
</dbReference>
<name>A0ABD1Y2W7_9MARC</name>
<evidence type="ECO:0000259" key="1">
    <source>
        <dbReference type="SMART" id="SM00256"/>
    </source>
</evidence>
<organism evidence="2 3">
    <name type="scientific">Riccia fluitans</name>
    <dbReference type="NCBI Taxonomy" id="41844"/>
    <lineage>
        <taxon>Eukaryota</taxon>
        <taxon>Viridiplantae</taxon>
        <taxon>Streptophyta</taxon>
        <taxon>Embryophyta</taxon>
        <taxon>Marchantiophyta</taxon>
        <taxon>Marchantiopsida</taxon>
        <taxon>Marchantiidae</taxon>
        <taxon>Marchantiales</taxon>
        <taxon>Ricciaceae</taxon>
        <taxon>Riccia</taxon>
    </lineage>
</organism>
<dbReference type="EMBL" id="JBHFFA010000006">
    <property type="protein sequence ID" value="KAL2620047.1"/>
    <property type="molecule type" value="Genomic_DNA"/>
</dbReference>
<comment type="caution">
    <text evidence="2">The sequence shown here is derived from an EMBL/GenBank/DDBJ whole genome shotgun (WGS) entry which is preliminary data.</text>
</comment>
<feature type="domain" description="F-box" evidence="1">
    <location>
        <begin position="50"/>
        <end position="89"/>
    </location>
</feature>
<gene>
    <name evidence="2" type="ORF">R1flu_000252</name>
</gene>
<dbReference type="InterPro" id="IPR011043">
    <property type="entry name" value="Gal_Oxase/kelch_b-propeller"/>
</dbReference>
<accession>A0ABD1Y2W7</accession>
<dbReference type="InterPro" id="IPR001810">
    <property type="entry name" value="F-box_dom"/>
</dbReference>
<protein>
    <recommendedName>
        <fullName evidence="1">F-box domain-containing protein</fullName>
    </recommendedName>
</protein>
<dbReference type="SMART" id="SM00256">
    <property type="entry name" value="FBOX"/>
    <property type="match status" value="1"/>
</dbReference>
<sequence>MVNGVLIRGFECVRHKSWYRLLRLELLRRRNLRHGQQRDSGDEDDSGMILPMDLMERILARVPFPDVFRTRALSRSWRRKFSRASKRGKPPCTLLNELNSAAVTWPQYCPVYMTPGGDLMGYNHSLSNWEKIVISAYSPMKRNHSNLVAGRGIDFSGPLMCVHETQFPFFSHGDSLFEIFVANIQTGSWKSLLCPKHPEASADPQVMLINDPGSEDYKILVCDRKGSKYLDRVGGFELEVCLFDSTSGTWRTMVSQFIQAGNCISSYCARSPRVDPGGNIYLMASSAMDLAPGYLVHVLRYSMEHDAWSMSSPLLQPRYPHEQNFGGMFRCGSKLMLVTLVTNAPVRSTERDNVDYRTERGKSYKLGACVYQVCPDTLQIEAVSASPASGFSGICRRMMSDDDNIYFFCSNCVGRTKSIVVRYNVSGQKWDSLPPPPTEMCRDTVWARSPYVPGQNPFCPV</sequence>
<dbReference type="PANTHER" id="PTHR31672:SF2">
    <property type="entry name" value="F-BOX DOMAIN-CONTAINING PROTEIN"/>
    <property type="match status" value="1"/>
</dbReference>
<dbReference type="SUPFAM" id="SSF50965">
    <property type="entry name" value="Galactose oxidase, central domain"/>
    <property type="match status" value="1"/>
</dbReference>
<dbReference type="PANTHER" id="PTHR31672">
    <property type="entry name" value="BNACNNG10540D PROTEIN"/>
    <property type="match status" value="1"/>
</dbReference>
<dbReference type="AlphaFoldDB" id="A0ABD1Y2W7"/>
<dbReference type="Gene3D" id="2.120.10.80">
    <property type="entry name" value="Kelch-type beta propeller"/>
    <property type="match status" value="1"/>
</dbReference>
<dbReference type="InterPro" id="IPR015915">
    <property type="entry name" value="Kelch-typ_b-propeller"/>
</dbReference>
<evidence type="ECO:0000313" key="3">
    <source>
        <dbReference type="Proteomes" id="UP001605036"/>
    </source>
</evidence>
<dbReference type="Pfam" id="PF00646">
    <property type="entry name" value="F-box"/>
    <property type="match status" value="1"/>
</dbReference>
<dbReference type="Proteomes" id="UP001605036">
    <property type="component" value="Unassembled WGS sequence"/>
</dbReference>
<dbReference type="InterPro" id="IPR050796">
    <property type="entry name" value="SCF_F-box_component"/>
</dbReference>
<evidence type="ECO:0000313" key="2">
    <source>
        <dbReference type="EMBL" id="KAL2620047.1"/>
    </source>
</evidence>
<dbReference type="InterPro" id="IPR036047">
    <property type="entry name" value="F-box-like_dom_sf"/>
</dbReference>
<keyword evidence="3" id="KW-1185">Reference proteome</keyword>
<proteinExistence type="predicted"/>
<reference evidence="2 3" key="1">
    <citation type="submission" date="2024-09" db="EMBL/GenBank/DDBJ databases">
        <title>Chromosome-scale assembly of Riccia fluitans.</title>
        <authorList>
            <person name="Paukszto L."/>
            <person name="Sawicki J."/>
            <person name="Karawczyk K."/>
            <person name="Piernik-Szablinska J."/>
            <person name="Szczecinska M."/>
            <person name="Mazdziarz M."/>
        </authorList>
    </citation>
    <scope>NUCLEOTIDE SEQUENCE [LARGE SCALE GENOMIC DNA]</scope>
    <source>
        <strain evidence="2">Rf_01</strain>
        <tissue evidence="2">Aerial parts of the thallus</tissue>
    </source>
</reference>